<accession>A0ABV7UPH2</accession>
<evidence type="ECO:0000313" key="1">
    <source>
        <dbReference type="EMBL" id="MFC3640222.1"/>
    </source>
</evidence>
<reference evidence="2" key="1">
    <citation type="journal article" date="2019" name="Int. J. Syst. Evol. Microbiol.">
        <title>The Global Catalogue of Microorganisms (GCM) 10K type strain sequencing project: providing services to taxonomists for standard genome sequencing and annotation.</title>
        <authorList>
            <consortium name="The Broad Institute Genomics Platform"/>
            <consortium name="The Broad Institute Genome Sequencing Center for Infectious Disease"/>
            <person name="Wu L."/>
            <person name="Ma J."/>
        </authorList>
    </citation>
    <scope>NUCLEOTIDE SEQUENCE [LARGE SCALE GENOMIC DNA]</scope>
    <source>
        <strain evidence="2">KCTC 42282</strain>
    </source>
</reference>
<protein>
    <submittedName>
        <fullName evidence="1">Uncharacterized protein</fullName>
    </submittedName>
</protein>
<name>A0ABV7UPH2_9HYPH</name>
<sequence length="75" mass="8615">MKWKPISKLTDKILDEHFGGRLMFSNPCNGPDLPFLEARPFNADEVRQEKVWTHFIILPKSPSEWPAGYIDEGAT</sequence>
<dbReference type="RefSeq" id="WP_191320952.1">
    <property type="nucleotide sequence ID" value="NZ_BNCG01000031.1"/>
</dbReference>
<dbReference type="EMBL" id="JBHRYC010000136">
    <property type="protein sequence ID" value="MFC3640222.1"/>
    <property type="molecule type" value="Genomic_DNA"/>
</dbReference>
<comment type="caution">
    <text evidence="1">The sequence shown here is derived from an EMBL/GenBank/DDBJ whole genome shotgun (WGS) entry which is preliminary data.</text>
</comment>
<organism evidence="1 2">
    <name type="scientific">Camelimonas fluminis</name>
    <dbReference type="NCBI Taxonomy" id="1576911"/>
    <lineage>
        <taxon>Bacteria</taxon>
        <taxon>Pseudomonadati</taxon>
        <taxon>Pseudomonadota</taxon>
        <taxon>Alphaproteobacteria</taxon>
        <taxon>Hyphomicrobiales</taxon>
        <taxon>Chelatococcaceae</taxon>
        <taxon>Camelimonas</taxon>
    </lineage>
</organism>
<proteinExistence type="predicted"/>
<evidence type="ECO:0000313" key="2">
    <source>
        <dbReference type="Proteomes" id="UP001595704"/>
    </source>
</evidence>
<dbReference type="Proteomes" id="UP001595704">
    <property type="component" value="Unassembled WGS sequence"/>
</dbReference>
<keyword evidence="2" id="KW-1185">Reference proteome</keyword>
<gene>
    <name evidence="1" type="ORF">ACFONL_23095</name>
</gene>